<reference evidence="1" key="1">
    <citation type="journal article" date="2011" name="Plant Physiol.">
        <title>Comprehensive sequence analysis of 24,783 barley full-length cDNAs derived from 12 clone libraries.</title>
        <authorList>
            <person name="Matsumoto T."/>
            <person name="Tanaka T."/>
            <person name="Sakai H."/>
            <person name="Amano N."/>
            <person name="Kanamori H."/>
            <person name="Kurita K."/>
            <person name="Kikuta A."/>
            <person name="Kamiya K."/>
            <person name="Yamamoto M."/>
            <person name="Ikawa H."/>
            <person name="Fujii N."/>
            <person name="Hori K."/>
            <person name="Itoh T."/>
            <person name="Sato K."/>
        </authorList>
    </citation>
    <scope>NUCLEOTIDE SEQUENCE</scope>
    <source>
        <tissue evidence="1">Shoot and root</tissue>
    </source>
</reference>
<sequence length="187" mass="21349">MVKNSTGASARPPLPQINARRFVPINLYHEFNSHSRDLINESMASLPHENYNYHLDELNWQDLLATVNNQKQTETKVVRMKTPPLHPPPPPIVSSHQTAARSFTPLYQHHQTPPTTQPALPPKQSHYSNYSNLTKPSVVYPINLDPNPHIVHKRTEKKIHYTQEVGVRYLKPSTPDPPGDIIIRCII</sequence>
<dbReference type="AlphaFoldDB" id="F2E2V1"/>
<dbReference type="EMBL" id="AK370473">
    <property type="protein sequence ID" value="BAK01673.1"/>
    <property type="molecule type" value="mRNA"/>
</dbReference>
<proteinExistence type="evidence at transcript level"/>
<organism evidence="1">
    <name type="scientific">Hordeum vulgare subsp. vulgare</name>
    <name type="common">Domesticated barley</name>
    <dbReference type="NCBI Taxonomy" id="112509"/>
    <lineage>
        <taxon>Eukaryota</taxon>
        <taxon>Viridiplantae</taxon>
        <taxon>Streptophyta</taxon>
        <taxon>Embryophyta</taxon>
        <taxon>Tracheophyta</taxon>
        <taxon>Spermatophyta</taxon>
        <taxon>Magnoliopsida</taxon>
        <taxon>Liliopsida</taxon>
        <taxon>Poales</taxon>
        <taxon>Poaceae</taxon>
        <taxon>BOP clade</taxon>
        <taxon>Pooideae</taxon>
        <taxon>Triticodae</taxon>
        <taxon>Triticeae</taxon>
        <taxon>Hordeinae</taxon>
        <taxon>Hordeum</taxon>
    </lineage>
</organism>
<evidence type="ECO:0000313" key="1">
    <source>
        <dbReference type="EMBL" id="BAK01673.1"/>
    </source>
</evidence>
<accession>F2E2V1</accession>
<name>F2E2V1_HORVV</name>
<protein>
    <submittedName>
        <fullName evidence="1">Predicted protein</fullName>
    </submittedName>
</protein>